<reference evidence="2 3" key="1">
    <citation type="journal article" date="2016" name="Mol. Biol. Evol.">
        <title>Comparative Genomics of Early-Diverging Mushroom-Forming Fungi Provides Insights into the Origins of Lignocellulose Decay Capabilities.</title>
        <authorList>
            <person name="Nagy L.G."/>
            <person name="Riley R."/>
            <person name="Tritt A."/>
            <person name="Adam C."/>
            <person name="Daum C."/>
            <person name="Floudas D."/>
            <person name="Sun H."/>
            <person name="Yadav J.S."/>
            <person name="Pangilinan J."/>
            <person name="Larsson K.H."/>
            <person name="Matsuura K."/>
            <person name="Barry K."/>
            <person name="Labutti K."/>
            <person name="Kuo R."/>
            <person name="Ohm R.A."/>
            <person name="Bhattacharya S.S."/>
            <person name="Shirouzu T."/>
            <person name="Yoshinaga Y."/>
            <person name="Martin F.M."/>
            <person name="Grigoriev I.V."/>
            <person name="Hibbett D.S."/>
        </authorList>
    </citation>
    <scope>NUCLEOTIDE SEQUENCE [LARGE SCALE GENOMIC DNA]</scope>
    <source>
        <strain evidence="2 3">HHB12733</strain>
    </source>
</reference>
<sequence>MSPLATPKSILKRSCFPQKTAAICRSVSFCSEESVRMADSYDRSPASPTTELSWSDIEELRRLQLEADGEDAFDSLDEAKALMDLPALLASAPTALLPLLPPITSISRPVPTLTLPAPRNRGGAGSLAPQKRSAPQLAPTLRKRPLLAFLPLLPVGDATPSPGPVPMRNDPNAMLYFSQRSTHAHGHDADSPMTDESASPVTPPDMRRMHPLEHESGAGAQAFEITFKRRMETDW</sequence>
<dbReference type="InParanoid" id="A0A165DRN4"/>
<dbReference type="Proteomes" id="UP000076842">
    <property type="component" value="Unassembled WGS sequence"/>
</dbReference>
<organism evidence="2 3">
    <name type="scientific">Calocera cornea HHB12733</name>
    <dbReference type="NCBI Taxonomy" id="1353952"/>
    <lineage>
        <taxon>Eukaryota</taxon>
        <taxon>Fungi</taxon>
        <taxon>Dikarya</taxon>
        <taxon>Basidiomycota</taxon>
        <taxon>Agaricomycotina</taxon>
        <taxon>Dacrymycetes</taxon>
        <taxon>Dacrymycetales</taxon>
        <taxon>Dacrymycetaceae</taxon>
        <taxon>Calocera</taxon>
    </lineage>
</organism>
<evidence type="ECO:0000313" key="2">
    <source>
        <dbReference type="EMBL" id="KZT53394.1"/>
    </source>
</evidence>
<dbReference type="OrthoDB" id="3349680at2759"/>
<keyword evidence="3" id="KW-1185">Reference proteome</keyword>
<accession>A0A165DRN4</accession>
<dbReference type="AlphaFoldDB" id="A0A165DRN4"/>
<protein>
    <submittedName>
        <fullName evidence="2">Uncharacterized protein</fullName>
    </submittedName>
</protein>
<feature type="region of interest" description="Disordered" evidence="1">
    <location>
        <begin position="181"/>
        <end position="202"/>
    </location>
</feature>
<proteinExistence type="predicted"/>
<feature type="region of interest" description="Disordered" evidence="1">
    <location>
        <begin position="114"/>
        <end position="137"/>
    </location>
</feature>
<dbReference type="EMBL" id="KV424038">
    <property type="protein sequence ID" value="KZT53394.1"/>
    <property type="molecule type" value="Genomic_DNA"/>
</dbReference>
<evidence type="ECO:0000313" key="3">
    <source>
        <dbReference type="Proteomes" id="UP000076842"/>
    </source>
</evidence>
<name>A0A165DRN4_9BASI</name>
<evidence type="ECO:0000256" key="1">
    <source>
        <dbReference type="SAM" id="MobiDB-lite"/>
    </source>
</evidence>
<gene>
    <name evidence="2" type="ORF">CALCODRAFT_529009</name>
</gene>